<accession>A0AAD7L7U9</accession>
<proteinExistence type="inferred from homology"/>
<dbReference type="AlphaFoldDB" id="A0AAD7L7U9"/>
<dbReference type="GO" id="GO:0000785">
    <property type="term" value="C:chromatin"/>
    <property type="evidence" value="ECO:0007669"/>
    <property type="project" value="UniProtKB-ARBA"/>
</dbReference>
<dbReference type="InterPro" id="IPR036910">
    <property type="entry name" value="HMG_box_dom_sf"/>
</dbReference>
<name>A0AAD7L7U9_QUISA</name>
<evidence type="ECO:0000256" key="2">
    <source>
        <dbReference type="ARBA" id="ARBA00008774"/>
    </source>
</evidence>
<dbReference type="Gene3D" id="1.10.30.10">
    <property type="entry name" value="High mobility group box domain"/>
    <property type="match status" value="1"/>
</dbReference>
<sequence>MTGARSKAEPKKTNNKLKPKSAGAGKKPAKKEKLAKDPNKPKRPPKAEFREQFKKDHPNNKSVSVVGKAAGEKWKSMSAADKAPYQAKADKKKKDYDKDVQAYDKRLAEGKNASEEEESDKSKSEINDEEDEEDESGEEEEDDD</sequence>
<feature type="region of interest" description="Disordered" evidence="6">
    <location>
        <begin position="1"/>
        <end position="144"/>
    </location>
</feature>
<evidence type="ECO:0000259" key="7">
    <source>
        <dbReference type="PROSITE" id="PS50118"/>
    </source>
</evidence>
<dbReference type="GO" id="GO:0003682">
    <property type="term" value="F:chromatin binding"/>
    <property type="evidence" value="ECO:0007669"/>
    <property type="project" value="UniProtKB-ARBA"/>
</dbReference>
<dbReference type="KEGG" id="qsa:O6P43_024957"/>
<evidence type="ECO:0000256" key="4">
    <source>
        <dbReference type="ARBA" id="ARBA00023242"/>
    </source>
</evidence>
<keyword evidence="4 5" id="KW-0539">Nucleus</keyword>
<protein>
    <submittedName>
        <fullName evidence="8">High mobility group protein 2</fullName>
    </submittedName>
</protein>
<feature type="compositionally biased region" description="Basic and acidic residues" evidence="6">
    <location>
        <begin position="31"/>
        <end position="59"/>
    </location>
</feature>
<feature type="compositionally biased region" description="Basic and acidic residues" evidence="6">
    <location>
        <begin position="1"/>
        <end position="12"/>
    </location>
</feature>
<dbReference type="PROSITE" id="PS50118">
    <property type="entry name" value="HMG_BOX_2"/>
    <property type="match status" value="1"/>
</dbReference>
<dbReference type="GO" id="GO:0005634">
    <property type="term" value="C:nucleus"/>
    <property type="evidence" value="ECO:0007669"/>
    <property type="project" value="UniProtKB-SubCell"/>
</dbReference>
<dbReference type="SUPFAM" id="SSF47095">
    <property type="entry name" value="HMG-box"/>
    <property type="match status" value="1"/>
</dbReference>
<dbReference type="Proteomes" id="UP001163823">
    <property type="component" value="Chromosome 10"/>
</dbReference>
<feature type="compositionally biased region" description="Basic and acidic residues" evidence="6">
    <location>
        <begin position="88"/>
        <end position="126"/>
    </location>
</feature>
<dbReference type="PANTHER" id="PTHR46261">
    <property type="entry name" value="HIGH MOBILITY GROUP B PROTEIN 4-RELATED"/>
    <property type="match status" value="1"/>
</dbReference>
<evidence type="ECO:0000256" key="6">
    <source>
        <dbReference type="SAM" id="MobiDB-lite"/>
    </source>
</evidence>
<dbReference type="EMBL" id="JARAOO010000010">
    <property type="protein sequence ID" value="KAJ7953225.1"/>
    <property type="molecule type" value="Genomic_DNA"/>
</dbReference>
<feature type="domain" description="HMG box" evidence="7">
    <location>
        <begin position="35"/>
        <end position="104"/>
    </location>
</feature>
<dbReference type="InterPro" id="IPR031061">
    <property type="entry name" value="HMGB_plant"/>
</dbReference>
<dbReference type="InterPro" id="IPR009071">
    <property type="entry name" value="HMG_box_dom"/>
</dbReference>
<dbReference type="GO" id="GO:0006325">
    <property type="term" value="P:chromatin organization"/>
    <property type="evidence" value="ECO:0007669"/>
    <property type="project" value="UniProtKB-ARBA"/>
</dbReference>
<keyword evidence="3 5" id="KW-0238">DNA-binding</keyword>
<feature type="DNA-binding region" description="HMG box" evidence="5">
    <location>
        <begin position="35"/>
        <end position="104"/>
    </location>
</feature>
<evidence type="ECO:0000256" key="1">
    <source>
        <dbReference type="ARBA" id="ARBA00004123"/>
    </source>
</evidence>
<dbReference type="SMART" id="SM00398">
    <property type="entry name" value="HMG"/>
    <property type="match status" value="1"/>
</dbReference>
<comment type="similarity">
    <text evidence="2">Belongs to the HMGB family.</text>
</comment>
<evidence type="ECO:0000256" key="3">
    <source>
        <dbReference type="ARBA" id="ARBA00023125"/>
    </source>
</evidence>
<feature type="compositionally biased region" description="Acidic residues" evidence="6">
    <location>
        <begin position="127"/>
        <end position="144"/>
    </location>
</feature>
<evidence type="ECO:0000313" key="8">
    <source>
        <dbReference type="EMBL" id="KAJ7953225.1"/>
    </source>
</evidence>
<organism evidence="8 9">
    <name type="scientific">Quillaja saponaria</name>
    <name type="common">Soap bark tree</name>
    <dbReference type="NCBI Taxonomy" id="32244"/>
    <lineage>
        <taxon>Eukaryota</taxon>
        <taxon>Viridiplantae</taxon>
        <taxon>Streptophyta</taxon>
        <taxon>Embryophyta</taxon>
        <taxon>Tracheophyta</taxon>
        <taxon>Spermatophyta</taxon>
        <taxon>Magnoliopsida</taxon>
        <taxon>eudicotyledons</taxon>
        <taxon>Gunneridae</taxon>
        <taxon>Pentapetalae</taxon>
        <taxon>rosids</taxon>
        <taxon>fabids</taxon>
        <taxon>Fabales</taxon>
        <taxon>Quillajaceae</taxon>
        <taxon>Quillaja</taxon>
    </lineage>
</organism>
<dbReference type="PANTHER" id="PTHR46261:SF35">
    <property type="entry name" value="HIGH MOBILITY GROUP B PROTEIN 4-RELATED"/>
    <property type="match status" value="1"/>
</dbReference>
<keyword evidence="9" id="KW-1185">Reference proteome</keyword>
<dbReference type="Pfam" id="PF00505">
    <property type="entry name" value="HMG_box"/>
    <property type="match status" value="1"/>
</dbReference>
<evidence type="ECO:0000313" key="9">
    <source>
        <dbReference type="Proteomes" id="UP001163823"/>
    </source>
</evidence>
<gene>
    <name evidence="8" type="ORF">O6P43_024957</name>
</gene>
<evidence type="ECO:0000256" key="5">
    <source>
        <dbReference type="PROSITE-ProRule" id="PRU00267"/>
    </source>
</evidence>
<dbReference type="GO" id="GO:0003677">
    <property type="term" value="F:DNA binding"/>
    <property type="evidence" value="ECO:0007669"/>
    <property type="project" value="UniProtKB-UniRule"/>
</dbReference>
<reference evidence="8" key="1">
    <citation type="journal article" date="2023" name="Science">
        <title>Elucidation of the pathway for biosynthesis of saponin adjuvants from the soapbark tree.</title>
        <authorList>
            <person name="Reed J."/>
            <person name="Orme A."/>
            <person name="El-Demerdash A."/>
            <person name="Owen C."/>
            <person name="Martin L.B.B."/>
            <person name="Misra R.C."/>
            <person name="Kikuchi S."/>
            <person name="Rejzek M."/>
            <person name="Martin A.C."/>
            <person name="Harkess A."/>
            <person name="Leebens-Mack J."/>
            <person name="Louveau T."/>
            <person name="Stephenson M.J."/>
            <person name="Osbourn A."/>
        </authorList>
    </citation>
    <scope>NUCLEOTIDE SEQUENCE</scope>
    <source>
        <strain evidence="8">S10</strain>
    </source>
</reference>
<comment type="subcellular location">
    <subcellularLocation>
        <location evidence="1">Nucleus</location>
    </subcellularLocation>
</comment>
<comment type="caution">
    <text evidence="8">The sequence shown here is derived from an EMBL/GenBank/DDBJ whole genome shotgun (WGS) entry which is preliminary data.</text>
</comment>
<dbReference type="GO" id="GO:0030527">
    <property type="term" value="F:structural constituent of chromatin"/>
    <property type="evidence" value="ECO:0007669"/>
    <property type="project" value="UniProtKB-ARBA"/>
</dbReference>